<evidence type="ECO:0008006" key="3">
    <source>
        <dbReference type="Google" id="ProtNLM"/>
    </source>
</evidence>
<accession>A0A0J7LNN1</accession>
<keyword evidence="2" id="KW-1185">Reference proteome</keyword>
<dbReference type="RefSeq" id="WP_048500096.1">
    <property type="nucleotide sequence ID" value="NZ_LFNG01000014.1"/>
</dbReference>
<protein>
    <recommendedName>
        <fullName evidence="3">Lipoprotein</fullName>
    </recommendedName>
</protein>
<dbReference type="PATRIC" id="fig|1304281.5.peg.2364"/>
<dbReference type="AlphaFoldDB" id="A0A0J7LNN1"/>
<proteinExistence type="predicted"/>
<evidence type="ECO:0000313" key="2">
    <source>
        <dbReference type="Proteomes" id="UP000035900"/>
    </source>
</evidence>
<organism evidence="1 2">
    <name type="scientific">Chryseobacterium koreense CCUG 49689</name>
    <dbReference type="NCBI Taxonomy" id="1304281"/>
    <lineage>
        <taxon>Bacteria</taxon>
        <taxon>Pseudomonadati</taxon>
        <taxon>Bacteroidota</taxon>
        <taxon>Flavobacteriia</taxon>
        <taxon>Flavobacteriales</taxon>
        <taxon>Weeksellaceae</taxon>
        <taxon>Chryseobacterium group</taxon>
        <taxon>Chryseobacterium</taxon>
    </lineage>
</organism>
<evidence type="ECO:0000313" key="1">
    <source>
        <dbReference type="EMBL" id="KMQ70680.1"/>
    </source>
</evidence>
<dbReference type="PROSITE" id="PS51257">
    <property type="entry name" value="PROKAR_LIPOPROTEIN"/>
    <property type="match status" value="1"/>
</dbReference>
<gene>
    <name evidence="1" type="ORF">ACM44_10995</name>
</gene>
<dbReference type="EMBL" id="LFNG01000014">
    <property type="protein sequence ID" value="KMQ70680.1"/>
    <property type="molecule type" value="Genomic_DNA"/>
</dbReference>
<dbReference type="InterPro" id="IPR028974">
    <property type="entry name" value="TSP_type-3_rpt"/>
</dbReference>
<dbReference type="GO" id="GO:0005509">
    <property type="term" value="F:calcium ion binding"/>
    <property type="evidence" value="ECO:0007669"/>
    <property type="project" value="InterPro"/>
</dbReference>
<name>A0A0J7LNN1_9FLAO</name>
<dbReference type="Proteomes" id="UP000035900">
    <property type="component" value="Unassembled WGS sequence"/>
</dbReference>
<sequence length="364" mass="42620">MKSHLWLLLPLFFSCSKKENTAAQKQTTAQNCFILKQGINVESEKKAAVIPTNEDILKKLPTHIQRNKLPDFKLFFYERKNTEILVENEKKYFESKSYKTKFSAWIKALPEFRYLSVNENFALAKNKYGLWIVENQGIDFKPYFLGFTPNFFLQDFYGKDQKFLMGQQVVFNGTLVNEQRLSEVPMLPKYEVIEDGLQFSIHLEDLRKDSDHDGFNDLFENFIGLNPNSADTDGDGINDFQDSNPKYRSATSKFTKMYEAIADEPSEKYNYSFTEILTNCEYFHSIDPKNRKILLYTTNERYPLMEDLLDHFFPRKYSKMQTYKDYPDAYFTDYADATGNGTISAEYIGGKWKIYKKSTVTFGM</sequence>
<comment type="caution">
    <text evidence="1">The sequence shown here is derived from an EMBL/GenBank/DDBJ whole genome shotgun (WGS) entry which is preliminary data.</text>
</comment>
<dbReference type="OrthoDB" id="1237875at2"/>
<dbReference type="Gene3D" id="4.10.1080.10">
    <property type="entry name" value="TSP type-3 repeat"/>
    <property type="match status" value="1"/>
</dbReference>
<reference evidence="1 2" key="1">
    <citation type="journal article" date="2004" name="Int. J. Syst. Evol. Microbiol.">
        <title>Kaistella koreensis gen. nov., sp. nov., a novel member of the Chryseobacterium-Bergeyella-Riemerella branch.</title>
        <authorList>
            <person name="Kim M.K."/>
            <person name="Im W.T."/>
            <person name="Shin Y.K."/>
            <person name="Lim J.H."/>
            <person name="Kim S.H."/>
            <person name="Lee B.C."/>
            <person name="Park M.Y."/>
            <person name="Lee K.Y."/>
            <person name="Lee S.T."/>
        </authorList>
    </citation>
    <scope>NUCLEOTIDE SEQUENCE [LARGE SCALE GENOMIC DNA]</scope>
    <source>
        <strain evidence="1 2">CCUG 49689</strain>
    </source>
</reference>